<dbReference type="GO" id="GO:0005634">
    <property type="term" value="C:nucleus"/>
    <property type="evidence" value="ECO:0007669"/>
    <property type="project" value="InterPro"/>
</dbReference>
<accession>A0A9P4MJ65</accession>
<proteinExistence type="predicted"/>
<evidence type="ECO:0000256" key="1">
    <source>
        <dbReference type="ARBA" id="ARBA00000451"/>
    </source>
</evidence>
<feature type="domain" description="Peptidase C50" evidence="6">
    <location>
        <begin position="1775"/>
        <end position="1873"/>
    </location>
</feature>
<evidence type="ECO:0000256" key="2">
    <source>
        <dbReference type="ARBA" id="ARBA00012489"/>
    </source>
</evidence>
<keyword evidence="8" id="KW-1185">Reference proteome</keyword>
<gene>
    <name evidence="7" type="ORF">K461DRAFT_276085</name>
</gene>
<dbReference type="Proteomes" id="UP000799439">
    <property type="component" value="Unassembled WGS sequence"/>
</dbReference>
<feature type="region of interest" description="Disordered" evidence="5">
    <location>
        <begin position="111"/>
        <end position="138"/>
    </location>
</feature>
<feature type="region of interest" description="Disordered" evidence="5">
    <location>
        <begin position="37"/>
        <end position="64"/>
    </location>
</feature>
<evidence type="ECO:0000313" key="8">
    <source>
        <dbReference type="Proteomes" id="UP000799439"/>
    </source>
</evidence>
<dbReference type="InterPro" id="IPR005314">
    <property type="entry name" value="Peptidase_C50"/>
</dbReference>
<protein>
    <recommendedName>
        <fullName evidence="2">separase</fullName>
        <ecNumber evidence="2">3.4.22.49</ecNumber>
    </recommendedName>
</protein>
<sequence>MTAKADAEIVRSAFSTPNDCTSDTVTTLRRLLNVHDGNKENLQSGPNIPEKGAAAAAAPPRHNGTAKALKERQIVKAKQKLPSECLTIKEQQNLATELVNKTLKILTEAARSSGTKDAKPTEKTPKARLKEARMQKPTDKLASVATCSRIAFATLRRIRESAPGQSNTQLEQGMIALIGKLLSLELYTHAEKELLILQQTLQTPTCLKGSSASRKADSPSSTLILTLPDSSLPRLSLAMQYQTLLLRLWNADPPDLDEESLVKSTDPDTIGSPSWILAEMRSAGANASETARSLEIIAQLIKSISRSSSKRIPISTGTAFQLDMHALRIRRQWWAMSGHQINLIREVIEPVRSSLKSLTTSPSLKSAEQHLLVQSAFAHITSWEMFNNMAEDEIRHYNKLLALTSEIAASSGNFSERQRWLPASDARDASSQASCAIRDVLLNLRKEPLPNERALVRLKECLQSCHELPKLASDTEEAVSAARRTLCACLVKKPSSPPDLQMLICRCLFSCLQIWSRCPDRKTPATSFVESGILASSIWLKTFAAKDVGLQELLKAQKYLRSIASALRTDSDKKLLLAMSELQWRIYHYCRRGNGPSEGNHDVSDVLLGAVAPLRDLSLEDRSTANIAGKLIELATSQMQARMYRESRQSLSDVVSHLSDGGFLRSLTGLLESMPVLRALEQIDSGSEVLEAIALARQLSRDSKRTCLQELTTNLSEEESTIFQYIWLMIPPGQPSDYPQGDLDTCVCLLLDRLTPITYPIRRLQVLQRALTLAVSFPSTTSLANSPPCSVLNASLGRDAGLAKYVEHLQHSWNFAQALRRTDSKADVFTQSLSYWSEVSRSDALKNDIDDPEYLLQLLISACPLLELKGYFALAELALRICEVLCETAKHLQDKFTLLVKLARCRIAIRQGNTVKANLCLAGLPKNDGDMRLHTRLELAEIRLKLSSISSDPRGMHETLSDALAMTSTSGLRRHEKMQVYDFQSNIGLSMAAYLGRTGQFSLSAQVARASLLLLRSIIASDDRQKADNHTNEVITSNNVAAVTDSLSRLELSGLIKGESTSEDIDAASDPCMLARIFDCTLLLSRIALSQGNGSEARYYLEQATRSIKGPNSMELTRRLAAETLQLQVFSGFVGNELYDPFQDPPCVNAAQQTDVTASAWSLACGDWSVRFKDVAEALDQYALAEKFLVITDNALGHESQAQAAQPVRPTTTTTKKSVPQTKRPSKLTQKTVRKTAKKLETSLVSSEKRNLRENVTLKEERFNHRHEEMLERIFRQRSLALLKGNDLSAAKDILDKLSLPGVPSGNQQLSIAHTRLRMAMVRAKLMTDVNYSTLPESTLAIPSAYRAAHPDEAQGQGTTPNLKSVATKHPRSKSLKAESMQSVLNEANRHISLPAKTTSLQPLPQVYEISSLSVSTDMLRSAVSECKATELHPCEMAHMLEMSANEASRRQVLEAGMDGKKANLIELLQKAKEQDSIQSPLSAATFQDDFVDLLPDNWTVISLSMNEEGTEIWAARYNKNTLPFISRLPMARSRDTELEEDSPFNYSTAKQELIDVIKQSDYSCHHPPDPSVKGGKSKWWEEREALDARMHDLLSNIENIWFGGFKGVLSSGRSPSDLLARFQKSFEAILDRHLPSRRAVKAKREKVALHAQILELFVKLAVDTDVDIDDHIMDLLFFIVDILRYNGEPNAYDEIDLDAMAIETLDAISAYHSAAGSPETDDSHIVLRLDKRLHCFPWESIPCLQGISVSRVASLLQVRERVLAMRSGRSTISQTKGTYILNPSGDLSRTEATLLPALAHLDSKSWTPVVRTKPDESAFTSALSSSNALLYFGHGSGAQYVRPRAIERLETCAPAVWLMGCSSGLATEYGQLETTSVPLSYLTAGKTDVDTMDYWTKGRDGLCMAVVATLWDVTDRDIDKFSLAVGEKWGLFESNGDEVGMEAVAVPKTLGRKRKEAMTKTPGKTPGRNRKAKTVDEGKQAGDGNKHGGMSLSEAVAKSRDVCYLRYLNGAASVVYGVPVYLEK</sequence>
<dbReference type="GO" id="GO:0051307">
    <property type="term" value="P:meiotic chromosome separation"/>
    <property type="evidence" value="ECO:0007669"/>
    <property type="project" value="TreeGrafter"/>
</dbReference>
<feature type="compositionally biased region" description="Basic and acidic residues" evidence="5">
    <location>
        <begin position="1974"/>
        <end position="1987"/>
    </location>
</feature>
<evidence type="ECO:0000256" key="5">
    <source>
        <dbReference type="SAM" id="MobiDB-lite"/>
    </source>
</evidence>
<feature type="compositionally biased region" description="Basic and acidic residues" evidence="5">
    <location>
        <begin position="114"/>
        <end position="138"/>
    </location>
</feature>
<evidence type="ECO:0000313" key="7">
    <source>
        <dbReference type="EMBL" id="KAF2154918.1"/>
    </source>
</evidence>
<evidence type="ECO:0000259" key="6">
    <source>
        <dbReference type="PROSITE" id="PS51700"/>
    </source>
</evidence>
<dbReference type="PANTHER" id="PTHR12792:SF0">
    <property type="entry name" value="SEPARIN"/>
    <property type="match status" value="1"/>
</dbReference>
<comment type="caution">
    <text evidence="7">The sequence shown here is derived from an EMBL/GenBank/DDBJ whole genome shotgun (WGS) entry which is preliminary data.</text>
</comment>
<organism evidence="7 8">
    <name type="scientific">Myriangium duriaei CBS 260.36</name>
    <dbReference type="NCBI Taxonomy" id="1168546"/>
    <lineage>
        <taxon>Eukaryota</taxon>
        <taxon>Fungi</taxon>
        <taxon>Dikarya</taxon>
        <taxon>Ascomycota</taxon>
        <taxon>Pezizomycotina</taxon>
        <taxon>Dothideomycetes</taxon>
        <taxon>Dothideomycetidae</taxon>
        <taxon>Myriangiales</taxon>
        <taxon>Myriangiaceae</taxon>
        <taxon>Myriangium</taxon>
    </lineage>
</organism>
<dbReference type="GO" id="GO:0072686">
    <property type="term" value="C:mitotic spindle"/>
    <property type="evidence" value="ECO:0007669"/>
    <property type="project" value="TreeGrafter"/>
</dbReference>
<dbReference type="PANTHER" id="PTHR12792">
    <property type="entry name" value="EXTRA SPINDLE POLES 1-RELATED"/>
    <property type="match status" value="1"/>
</dbReference>
<dbReference type="Pfam" id="PF03568">
    <property type="entry name" value="Separin_C"/>
    <property type="match status" value="1"/>
</dbReference>
<name>A0A9P4MJ65_9PEZI</name>
<dbReference type="GO" id="GO:0005737">
    <property type="term" value="C:cytoplasm"/>
    <property type="evidence" value="ECO:0007669"/>
    <property type="project" value="TreeGrafter"/>
</dbReference>
<dbReference type="OrthoDB" id="10255632at2759"/>
<keyword evidence="3" id="KW-0378">Hydrolase</keyword>
<dbReference type="EMBL" id="ML996083">
    <property type="protein sequence ID" value="KAF2154918.1"/>
    <property type="molecule type" value="Genomic_DNA"/>
</dbReference>
<dbReference type="GO" id="GO:0004197">
    <property type="term" value="F:cysteine-type endopeptidase activity"/>
    <property type="evidence" value="ECO:0007669"/>
    <property type="project" value="InterPro"/>
</dbReference>
<dbReference type="InterPro" id="IPR030397">
    <property type="entry name" value="SEPARIN_core_dom"/>
</dbReference>
<dbReference type="PROSITE" id="PS51700">
    <property type="entry name" value="SEPARIN"/>
    <property type="match status" value="1"/>
</dbReference>
<comment type="catalytic activity">
    <reaction evidence="1">
        <text>All bonds known to be hydrolyzed by this endopeptidase have arginine in P1 and an acidic residue in P4. P6 is often occupied by an acidic residue or by a hydroxy-amino-acid residue, the phosphorylation of which enhances cleavage.</text>
        <dbReference type="EC" id="3.4.22.49"/>
    </reaction>
</comment>
<dbReference type="GO" id="GO:0044732">
    <property type="term" value="C:mitotic spindle pole body"/>
    <property type="evidence" value="ECO:0007669"/>
    <property type="project" value="TreeGrafter"/>
</dbReference>
<reference evidence="7" key="1">
    <citation type="journal article" date="2020" name="Stud. Mycol.">
        <title>101 Dothideomycetes genomes: a test case for predicting lifestyles and emergence of pathogens.</title>
        <authorList>
            <person name="Haridas S."/>
            <person name="Albert R."/>
            <person name="Binder M."/>
            <person name="Bloem J."/>
            <person name="Labutti K."/>
            <person name="Salamov A."/>
            <person name="Andreopoulos B."/>
            <person name="Baker S."/>
            <person name="Barry K."/>
            <person name="Bills G."/>
            <person name="Bluhm B."/>
            <person name="Cannon C."/>
            <person name="Castanera R."/>
            <person name="Culley D."/>
            <person name="Daum C."/>
            <person name="Ezra D."/>
            <person name="Gonzalez J."/>
            <person name="Henrissat B."/>
            <person name="Kuo A."/>
            <person name="Liang C."/>
            <person name="Lipzen A."/>
            <person name="Lutzoni F."/>
            <person name="Magnuson J."/>
            <person name="Mondo S."/>
            <person name="Nolan M."/>
            <person name="Ohm R."/>
            <person name="Pangilinan J."/>
            <person name="Park H.-J."/>
            <person name="Ramirez L."/>
            <person name="Alfaro M."/>
            <person name="Sun H."/>
            <person name="Tritt A."/>
            <person name="Yoshinaga Y."/>
            <person name="Zwiers L.-H."/>
            <person name="Turgeon B."/>
            <person name="Goodwin S."/>
            <person name="Spatafora J."/>
            <person name="Crous P."/>
            <person name="Grigoriev I."/>
        </authorList>
    </citation>
    <scope>NUCLEOTIDE SEQUENCE</scope>
    <source>
        <strain evidence="7">CBS 260.36</strain>
    </source>
</reference>
<feature type="region of interest" description="Disordered" evidence="5">
    <location>
        <begin position="1956"/>
        <end position="1992"/>
    </location>
</feature>
<dbReference type="EC" id="3.4.22.49" evidence="2"/>
<feature type="region of interest" description="Disordered" evidence="5">
    <location>
        <begin position="1200"/>
        <end position="1235"/>
    </location>
</feature>
<keyword evidence="4" id="KW-0159">Chromosome partition</keyword>
<evidence type="ECO:0000256" key="3">
    <source>
        <dbReference type="ARBA" id="ARBA00022801"/>
    </source>
</evidence>
<feature type="compositionally biased region" description="Low complexity" evidence="5">
    <location>
        <begin position="1202"/>
        <end position="1223"/>
    </location>
</feature>
<evidence type="ECO:0000256" key="4">
    <source>
        <dbReference type="ARBA" id="ARBA00022829"/>
    </source>
</evidence>
<dbReference type="GO" id="GO:0006508">
    <property type="term" value="P:proteolysis"/>
    <property type="evidence" value="ECO:0007669"/>
    <property type="project" value="InterPro"/>
</dbReference>